<dbReference type="InterPro" id="IPR035984">
    <property type="entry name" value="Acyl-CoA-binding_sf"/>
</dbReference>
<dbReference type="EMBL" id="BAABUK010000048">
    <property type="protein sequence ID" value="GAA5817723.1"/>
    <property type="molecule type" value="Genomic_DNA"/>
</dbReference>
<dbReference type="Gene3D" id="1.20.80.10">
    <property type="match status" value="1"/>
</dbReference>
<evidence type="ECO:0000256" key="2">
    <source>
        <dbReference type="ARBA" id="ARBA00023121"/>
    </source>
</evidence>
<dbReference type="SUPFAM" id="SSF47027">
    <property type="entry name" value="Acyl-CoA binding protein"/>
    <property type="match status" value="1"/>
</dbReference>
<keyword evidence="2" id="KW-0446">Lipid-binding</keyword>
<comment type="similarity">
    <text evidence="1">Belongs to the ACBP family.</text>
</comment>
<protein>
    <recommendedName>
        <fullName evidence="5">ACB domain-containing protein</fullName>
    </recommendedName>
</protein>
<evidence type="ECO:0000313" key="7">
    <source>
        <dbReference type="Proteomes" id="UP001473302"/>
    </source>
</evidence>
<dbReference type="Pfam" id="PF00887">
    <property type="entry name" value="ACBP"/>
    <property type="match status" value="1"/>
</dbReference>
<reference evidence="6 7" key="1">
    <citation type="submission" date="2024-04" db="EMBL/GenBank/DDBJ databases">
        <title>genome sequences of Mucor flavus KT1a and Helicostylum pulchrum KT1b strains isolated from the surface of a dry-aged beef.</title>
        <authorList>
            <person name="Toyotome T."/>
            <person name="Hosono M."/>
            <person name="Torimaru M."/>
            <person name="Fukuda K."/>
            <person name="Mikami N."/>
        </authorList>
    </citation>
    <scope>NUCLEOTIDE SEQUENCE [LARGE SCALE GENOMIC DNA]</scope>
    <source>
        <strain evidence="6 7">KT1a</strain>
    </source>
</reference>
<accession>A0ABP9ZF31</accession>
<dbReference type="InterPro" id="IPR000582">
    <property type="entry name" value="Acyl-CoA-binding_protein"/>
</dbReference>
<proteinExistence type="inferred from homology"/>
<sequence length="476" mass="52670">MGYLNYVKVLLEIVDLFQGLPVMIVKKISVLEGFCELWQAAGAGMILGAVVGTLTIVALLGVMCSHREKRERGWKLVSGMLILHAVPSIISFSIIAYLYNTSSIFYSEGGTMINIPPHYSDRYINQRYNKALYIVQHLPNSSNVQPTKDQRLELYSFYKQVSQGNINTPRPGIFDVVGRAKWDAWKKLEGITELKAKHAYVEILLQVAMEAYKKPAGRAQAHQIIQSFAVMQPSGDSGDSSSEEDSSVGSTEAEELAYLRQVERATPTRRQPAARVWRSGGGSRASSRASSTGQLSMRTAPTEFGRLSQSSSRSGDIRPTSVPSNIRRRVYDENFDESVNPWVMQSSSMQYNSRPSSSSQQDVYRSPVSASSSVTATQYNNSVASERFALGGRSLDQHVLLGPATKRAIESIQLEIEALNERINGLRKEIVDRDGGIKTCYDEFDNHAIAVSGTIQKPKSNCKSHNKDNSKVLAQI</sequence>
<evidence type="ECO:0000313" key="6">
    <source>
        <dbReference type="EMBL" id="GAA5817723.1"/>
    </source>
</evidence>
<comment type="caution">
    <text evidence="6">The sequence shown here is derived from an EMBL/GenBank/DDBJ whole genome shotgun (WGS) entry which is preliminary data.</text>
</comment>
<dbReference type="PANTHER" id="PTHR23310:SF62">
    <property type="entry name" value="ACYL-COA BINDING PROTEIN 1, ISOFORM A"/>
    <property type="match status" value="1"/>
</dbReference>
<feature type="region of interest" description="Disordered" evidence="3">
    <location>
        <begin position="231"/>
        <end position="329"/>
    </location>
</feature>
<evidence type="ECO:0000259" key="5">
    <source>
        <dbReference type="PROSITE" id="PS51228"/>
    </source>
</evidence>
<organism evidence="6 7">
    <name type="scientific">Mucor flavus</name>
    <dbReference type="NCBI Taxonomy" id="439312"/>
    <lineage>
        <taxon>Eukaryota</taxon>
        <taxon>Fungi</taxon>
        <taxon>Fungi incertae sedis</taxon>
        <taxon>Mucoromycota</taxon>
        <taxon>Mucoromycotina</taxon>
        <taxon>Mucoromycetes</taxon>
        <taxon>Mucorales</taxon>
        <taxon>Mucorineae</taxon>
        <taxon>Mucoraceae</taxon>
        <taxon>Mucor</taxon>
    </lineage>
</organism>
<name>A0ABP9ZF31_9FUNG</name>
<evidence type="ECO:0000256" key="1">
    <source>
        <dbReference type="ARBA" id="ARBA00005567"/>
    </source>
</evidence>
<feature type="transmembrane region" description="Helical" evidence="4">
    <location>
        <begin position="37"/>
        <end position="64"/>
    </location>
</feature>
<feature type="transmembrane region" description="Helical" evidence="4">
    <location>
        <begin position="76"/>
        <end position="99"/>
    </location>
</feature>
<gene>
    <name evidence="6" type="ORF">MFLAVUS_011274</name>
</gene>
<feature type="domain" description="ACB" evidence="5">
    <location>
        <begin position="124"/>
        <end position="213"/>
    </location>
</feature>
<keyword evidence="4" id="KW-1133">Transmembrane helix</keyword>
<dbReference type="PRINTS" id="PR00689">
    <property type="entry name" value="ACOABINDINGP"/>
</dbReference>
<keyword evidence="4" id="KW-0472">Membrane</keyword>
<dbReference type="PROSITE" id="PS51228">
    <property type="entry name" value="ACB_2"/>
    <property type="match status" value="1"/>
</dbReference>
<feature type="compositionally biased region" description="Low complexity" evidence="3">
    <location>
        <begin position="264"/>
        <end position="293"/>
    </location>
</feature>
<evidence type="ECO:0000256" key="3">
    <source>
        <dbReference type="SAM" id="MobiDB-lite"/>
    </source>
</evidence>
<dbReference type="Proteomes" id="UP001473302">
    <property type="component" value="Unassembled WGS sequence"/>
</dbReference>
<dbReference type="InterPro" id="IPR014352">
    <property type="entry name" value="FERM/acyl-CoA-bd_prot_sf"/>
</dbReference>
<keyword evidence="7" id="KW-1185">Reference proteome</keyword>
<keyword evidence="4" id="KW-0812">Transmembrane</keyword>
<dbReference type="PANTHER" id="PTHR23310">
    <property type="entry name" value="ACYL-COA-BINDING PROTEIN, ACBP"/>
    <property type="match status" value="1"/>
</dbReference>
<evidence type="ECO:0000256" key="4">
    <source>
        <dbReference type="SAM" id="Phobius"/>
    </source>
</evidence>